<dbReference type="Gene3D" id="2.40.50.1020">
    <property type="entry name" value="LytTr DNA-binding domain"/>
    <property type="match status" value="1"/>
</dbReference>
<accession>A0A5P0ZK29</accession>
<dbReference type="PANTHER" id="PTHR37299:SF4">
    <property type="entry name" value="TRANSCRIPTIONAL REGULATOR"/>
    <property type="match status" value="1"/>
</dbReference>
<proteinExistence type="predicted"/>
<organism evidence="2 3">
    <name type="scientific">Companilactobacillus mishanensis</name>
    <dbReference type="NCBI Taxonomy" id="2486008"/>
    <lineage>
        <taxon>Bacteria</taxon>
        <taxon>Bacillati</taxon>
        <taxon>Bacillota</taxon>
        <taxon>Bacilli</taxon>
        <taxon>Lactobacillales</taxon>
        <taxon>Lactobacillaceae</taxon>
        <taxon>Companilactobacillus</taxon>
    </lineage>
</organism>
<dbReference type="InterPro" id="IPR007492">
    <property type="entry name" value="LytTR_DNA-bd_dom"/>
</dbReference>
<name>A0A5P0ZK29_9LACO</name>
<dbReference type="SMART" id="SM00850">
    <property type="entry name" value="LytTR"/>
    <property type="match status" value="1"/>
</dbReference>
<evidence type="ECO:0000313" key="2">
    <source>
        <dbReference type="EMBL" id="MQS53450.1"/>
    </source>
</evidence>
<dbReference type="EMBL" id="VDFM01000018">
    <property type="protein sequence ID" value="MQS53450.1"/>
    <property type="molecule type" value="Genomic_DNA"/>
</dbReference>
<sequence length="170" mass="19768">MVYSTKTFCGVILLAKGLLVVKIRVEISPEYSEKEIVVRSSADDDELKEIIRDIEEIQSKLGKINGYIDDTVYSLSLNDILFFETNDRNIYAHTTDKAFLVHFRLYELENNLPDNFLRISKSSIINVDEILSLNTSVTGNLIQFKSSYKTIYVSRRFLKELKNRLNQRKF</sequence>
<evidence type="ECO:0000313" key="3">
    <source>
        <dbReference type="Proteomes" id="UP000380386"/>
    </source>
</evidence>
<protein>
    <submittedName>
        <fullName evidence="2">LytTR family transcriptional regulator</fullName>
    </submittedName>
</protein>
<dbReference type="GO" id="GO:0000156">
    <property type="term" value="F:phosphorelay response regulator activity"/>
    <property type="evidence" value="ECO:0007669"/>
    <property type="project" value="InterPro"/>
</dbReference>
<feature type="domain" description="HTH LytTR-type" evidence="1">
    <location>
        <begin position="64"/>
        <end position="167"/>
    </location>
</feature>
<reference evidence="2 3" key="1">
    <citation type="journal article" date="2019" name="Syst. Appl. Microbiol.">
        <title>Polyphasic characterization of two novel Lactobacillus spp. isolated from blown salami packages: Description of Lactobacillus halodurans sp. nov. and Lactobacillus salsicarnum sp. nov.</title>
        <authorList>
            <person name="Schuster J.A."/>
            <person name="Klingl A."/>
            <person name="Vogel R.F."/>
            <person name="Ehrmann M.A."/>
        </authorList>
    </citation>
    <scope>NUCLEOTIDE SEQUENCE [LARGE SCALE GENOMIC DNA]</scope>
    <source>
        <strain evidence="2 3">TMW 1.2118</strain>
    </source>
</reference>
<dbReference type="GO" id="GO:0003677">
    <property type="term" value="F:DNA binding"/>
    <property type="evidence" value="ECO:0007669"/>
    <property type="project" value="InterPro"/>
</dbReference>
<dbReference type="InterPro" id="IPR046947">
    <property type="entry name" value="LytR-like"/>
</dbReference>
<dbReference type="Pfam" id="PF04397">
    <property type="entry name" value="LytTR"/>
    <property type="match status" value="1"/>
</dbReference>
<dbReference type="PANTHER" id="PTHR37299">
    <property type="entry name" value="TRANSCRIPTIONAL REGULATOR-RELATED"/>
    <property type="match status" value="1"/>
</dbReference>
<dbReference type="Proteomes" id="UP000380386">
    <property type="component" value="Unassembled WGS sequence"/>
</dbReference>
<dbReference type="AlphaFoldDB" id="A0A5P0ZK29"/>
<evidence type="ECO:0000259" key="1">
    <source>
        <dbReference type="PROSITE" id="PS50930"/>
    </source>
</evidence>
<dbReference type="PROSITE" id="PS50930">
    <property type="entry name" value="HTH_LYTTR"/>
    <property type="match status" value="1"/>
</dbReference>
<gene>
    <name evidence="2" type="ORF">FHL02_10495</name>
</gene>
<comment type="caution">
    <text evidence="2">The sequence shown here is derived from an EMBL/GenBank/DDBJ whole genome shotgun (WGS) entry which is preliminary data.</text>
</comment>